<dbReference type="SUPFAM" id="SSF111369">
    <property type="entry name" value="HlyD-like secretion proteins"/>
    <property type="match status" value="2"/>
</dbReference>
<proteinExistence type="predicted"/>
<evidence type="ECO:0000313" key="3">
    <source>
        <dbReference type="EMBL" id="MBK6008522.1"/>
    </source>
</evidence>
<dbReference type="Proteomes" id="UP000630528">
    <property type="component" value="Unassembled WGS sequence"/>
</dbReference>
<sequence>MEVLLLGIYSFFVWLIFFKFKWLPWNTTSQVIVITLPIVGLTALILALNAVAPSSHDVRVVKYYANMSSYVRGRVVYVAEGNKPLRKGDVLYRIDPTPYQLQVNALEAQLANSVGSSKELEEQLSGSVAQVAQSKSAIDQASSRVASAAADLELATKRVAQNRELVAKGAGNRFDLEQAETNLRSAQSAMDSARSAEAQARGALAQALAGERQIRQRMGAKSGGEWAQIAQTRAQLEQAKFDLSQTTVVAPANGTPINVQLRPGALIATAANAPALTFVEDEFSVIALYEQNELTKVRPGDEAEIVLETLPGEIIKAKVDSIVWAQGQGQVVNTVGLPQTGAAGPPPGRFPVKLSVDPKFRDVFFAAGARGNAAIYTEHVEEIQILRKVILRINTKINYLILKLH</sequence>
<dbReference type="Gene3D" id="1.20.1600.10">
    <property type="entry name" value="Outer membrane efflux proteins (OEP)"/>
    <property type="match status" value="1"/>
</dbReference>
<keyword evidence="1" id="KW-0472">Membrane</keyword>
<evidence type="ECO:0000259" key="2">
    <source>
        <dbReference type="Pfam" id="PF25917"/>
    </source>
</evidence>
<dbReference type="EMBL" id="JAEPWM010000010">
    <property type="protein sequence ID" value="MBK6008522.1"/>
    <property type="molecule type" value="Genomic_DNA"/>
</dbReference>
<evidence type="ECO:0000256" key="1">
    <source>
        <dbReference type="SAM" id="Phobius"/>
    </source>
</evidence>
<dbReference type="PANTHER" id="PTHR30386">
    <property type="entry name" value="MEMBRANE FUSION SUBUNIT OF EMRAB-TOLC MULTIDRUG EFFLUX PUMP"/>
    <property type="match status" value="1"/>
</dbReference>
<feature type="transmembrane region" description="Helical" evidence="1">
    <location>
        <begin position="31"/>
        <end position="52"/>
    </location>
</feature>
<reference evidence="3" key="1">
    <citation type="journal article" date="2012" name="J. Microbiol. Biotechnol.">
        <title>Ramlibacter ginsenosidimutans sp. nov., with ginsenoside-converting activity.</title>
        <authorList>
            <person name="Wang L."/>
            <person name="An D.S."/>
            <person name="Kim S.G."/>
            <person name="Jin F.X."/>
            <person name="Kim S.C."/>
            <person name="Lee S.T."/>
            <person name="Im W.T."/>
        </authorList>
    </citation>
    <scope>NUCLEOTIDE SEQUENCE</scope>
    <source>
        <strain evidence="3">KACC 17527</strain>
    </source>
</reference>
<accession>A0A934WPW4</accession>
<keyword evidence="4" id="KW-1185">Reference proteome</keyword>
<protein>
    <submittedName>
        <fullName evidence="3">HlyD family secretion protein</fullName>
    </submittedName>
</protein>
<dbReference type="PANTHER" id="PTHR30386:SF18">
    <property type="entry name" value="INNER MEMBRANE PROTEIN YIAV-RELATED"/>
    <property type="match status" value="1"/>
</dbReference>
<gene>
    <name evidence="3" type="ORF">JJB11_20665</name>
</gene>
<feature type="domain" description="Multidrug resistance protein MdtA-like barrel-sandwich hybrid" evidence="2">
    <location>
        <begin position="67"/>
        <end position="277"/>
    </location>
</feature>
<feature type="transmembrane region" description="Helical" evidence="1">
    <location>
        <begin position="6"/>
        <end position="24"/>
    </location>
</feature>
<evidence type="ECO:0000313" key="4">
    <source>
        <dbReference type="Proteomes" id="UP000630528"/>
    </source>
</evidence>
<dbReference type="Gene3D" id="2.40.30.170">
    <property type="match status" value="1"/>
</dbReference>
<dbReference type="InterPro" id="IPR058625">
    <property type="entry name" value="MdtA-like_BSH"/>
</dbReference>
<dbReference type="AlphaFoldDB" id="A0A934WPW4"/>
<dbReference type="Pfam" id="PF25917">
    <property type="entry name" value="BSH_RND"/>
    <property type="match status" value="1"/>
</dbReference>
<reference evidence="3" key="2">
    <citation type="submission" date="2021-01" db="EMBL/GenBank/DDBJ databases">
        <authorList>
            <person name="Kang M."/>
        </authorList>
    </citation>
    <scope>NUCLEOTIDE SEQUENCE</scope>
    <source>
        <strain evidence="3">KACC 17527</strain>
    </source>
</reference>
<dbReference type="InterPro" id="IPR050739">
    <property type="entry name" value="MFP"/>
</dbReference>
<name>A0A934WPW4_9BURK</name>
<dbReference type="RefSeq" id="WP_201175953.1">
    <property type="nucleotide sequence ID" value="NZ_JAEPWM010000010.1"/>
</dbReference>
<organism evidence="3 4">
    <name type="scientific">Ramlibacter ginsenosidimutans</name>
    <dbReference type="NCBI Taxonomy" id="502333"/>
    <lineage>
        <taxon>Bacteria</taxon>
        <taxon>Pseudomonadati</taxon>
        <taxon>Pseudomonadota</taxon>
        <taxon>Betaproteobacteria</taxon>
        <taxon>Burkholderiales</taxon>
        <taxon>Comamonadaceae</taxon>
        <taxon>Ramlibacter</taxon>
    </lineage>
</organism>
<comment type="caution">
    <text evidence="3">The sequence shown here is derived from an EMBL/GenBank/DDBJ whole genome shotgun (WGS) entry which is preliminary data.</text>
</comment>
<keyword evidence="1" id="KW-0812">Transmembrane</keyword>
<keyword evidence="1" id="KW-1133">Transmembrane helix</keyword>